<dbReference type="Proteomes" id="UP000677082">
    <property type="component" value="Unassembled WGS sequence"/>
</dbReference>
<comment type="caution">
    <text evidence="1">The sequence shown here is derived from an EMBL/GenBank/DDBJ whole genome shotgun (WGS) entry which is preliminary data.</text>
</comment>
<name>A0A919W2B7_9ACTN</name>
<proteinExistence type="predicted"/>
<dbReference type="AlphaFoldDB" id="A0A919W2B7"/>
<dbReference type="EMBL" id="BOQN01000066">
    <property type="protein sequence ID" value="GIM93392.1"/>
    <property type="molecule type" value="Genomic_DNA"/>
</dbReference>
<reference evidence="1 2" key="1">
    <citation type="submission" date="2021-03" db="EMBL/GenBank/DDBJ databases">
        <title>Whole genome shotgun sequence of Actinoplanes toevensis NBRC 105298.</title>
        <authorList>
            <person name="Komaki H."/>
            <person name="Tamura T."/>
        </authorList>
    </citation>
    <scope>NUCLEOTIDE SEQUENCE [LARGE SCALE GENOMIC DNA]</scope>
    <source>
        <strain evidence="1 2">NBRC 105298</strain>
    </source>
</reference>
<gene>
    <name evidence="1" type="ORF">Ato02nite_051850</name>
</gene>
<protein>
    <submittedName>
        <fullName evidence="1">Uncharacterized protein</fullName>
    </submittedName>
</protein>
<evidence type="ECO:0000313" key="1">
    <source>
        <dbReference type="EMBL" id="GIM93392.1"/>
    </source>
</evidence>
<evidence type="ECO:0000313" key="2">
    <source>
        <dbReference type="Proteomes" id="UP000677082"/>
    </source>
</evidence>
<keyword evidence="2" id="KW-1185">Reference proteome</keyword>
<sequence>MEVQPDSRRVRCDACSAQWAVRETSFYCSCGWKFSSSDADGAIAEIIRSARLLAQLIDRHNDEVARIRSQGRDSFQSWLNSLARGLGGVLGAAMGHVVGAVVRMFF</sequence>
<accession>A0A919W2B7</accession>
<organism evidence="1 2">
    <name type="scientific">Paractinoplanes toevensis</name>
    <dbReference type="NCBI Taxonomy" id="571911"/>
    <lineage>
        <taxon>Bacteria</taxon>
        <taxon>Bacillati</taxon>
        <taxon>Actinomycetota</taxon>
        <taxon>Actinomycetes</taxon>
        <taxon>Micromonosporales</taxon>
        <taxon>Micromonosporaceae</taxon>
        <taxon>Paractinoplanes</taxon>
    </lineage>
</organism>